<reference evidence="2 3" key="1">
    <citation type="submission" date="2024-04" db="EMBL/GenBank/DDBJ databases">
        <authorList>
            <person name="Waldvogel A.-M."/>
            <person name="Schoenle A."/>
        </authorList>
    </citation>
    <scope>NUCLEOTIDE SEQUENCE [LARGE SCALE GENOMIC DNA]</scope>
</reference>
<evidence type="ECO:0000313" key="3">
    <source>
        <dbReference type="Proteomes" id="UP001497482"/>
    </source>
</evidence>
<dbReference type="AlphaFoldDB" id="A0AAV2LPN1"/>
<organism evidence="2 3">
    <name type="scientific">Knipowitschia caucasica</name>
    <name type="common">Caucasian dwarf goby</name>
    <name type="synonym">Pomatoschistus caucasicus</name>
    <dbReference type="NCBI Taxonomy" id="637954"/>
    <lineage>
        <taxon>Eukaryota</taxon>
        <taxon>Metazoa</taxon>
        <taxon>Chordata</taxon>
        <taxon>Craniata</taxon>
        <taxon>Vertebrata</taxon>
        <taxon>Euteleostomi</taxon>
        <taxon>Actinopterygii</taxon>
        <taxon>Neopterygii</taxon>
        <taxon>Teleostei</taxon>
        <taxon>Neoteleostei</taxon>
        <taxon>Acanthomorphata</taxon>
        <taxon>Gobiaria</taxon>
        <taxon>Gobiiformes</taxon>
        <taxon>Gobioidei</taxon>
        <taxon>Gobiidae</taxon>
        <taxon>Gobiinae</taxon>
        <taxon>Knipowitschia</taxon>
    </lineage>
</organism>
<gene>
    <name evidence="2" type="ORF">KC01_LOCUS31874</name>
</gene>
<feature type="region of interest" description="Disordered" evidence="1">
    <location>
        <begin position="145"/>
        <end position="181"/>
    </location>
</feature>
<accession>A0AAV2LPN1</accession>
<protein>
    <submittedName>
        <fullName evidence="2">Uncharacterized protein</fullName>
    </submittedName>
</protein>
<evidence type="ECO:0000256" key="1">
    <source>
        <dbReference type="SAM" id="MobiDB-lite"/>
    </source>
</evidence>
<proteinExistence type="predicted"/>
<dbReference type="EMBL" id="OZ035826">
    <property type="protein sequence ID" value="CAL1604348.1"/>
    <property type="molecule type" value="Genomic_DNA"/>
</dbReference>
<sequence length="181" mass="20038">MRKDVRVEESCDWPRSSRKHPETAVRDLLSSPRQARWSQKTSIAGVYTCWIAPVAATRNKLVEDLVTGAHHLDTCARGQRYLGASQRGQAAAGGAGVIKAPLRWWEMQASMTSLSEVSRHMHTRAFDTYRLCSKTLQRSWETALFGTGPAERGHGAPDGPERMARGRAPSRPSWELGEAAP</sequence>
<keyword evidence="3" id="KW-1185">Reference proteome</keyword>
<feature type="compositionally biased region" description="Basic and acidic residues" evidence="1">
    <location>
        <begin position="151"/>
        <end position="164"/>
    </location>
</feature>
<dbReference type="Proteomes" id="UP001497482">
    <property type="component" value="Chromosome 4"/>
</dbReference>
<name>A0AAV2LPN1_KNICA</name>
<evidence type="ECO:0000313" key="2">
    <source>
        <dbReference type="EMBL" id="CAL1604348.1"/>
    </source>
</evidence>